<dbReference type="InterPro" id="IPR012340">
    <property type="entry name" value="NA-bd_OB-fold"/>
</dbReference>
<evidence type="ECO:0000256" key="1">
    <source>
        <dbReference type="SAM" id="Phobius"/>
    </source>
</evidence>
<comment type="caution">
    <text evidence="3">The sequence shown here is derived from an EMBL/GenBank/DDBJ whole genome shotgun (WGS) entry which is preliminary data.</text>
</comment>
<evidence type="ECO:0000313" key="4">
    <source>
        <dbReference type="Proteomes" id="UP000298488"/>
    </source>
</evidence>
<feature type="domain" description="NfeD-like C-terminal" evidence="2">
    <location>
        <begin position="65"/>
        <end position="126"/>
    </location>
</feature>
<dbReference type="InterPro" id="IPR002810">
    <property type="entry name" value="NfeD-like_C"/>
</dbReference>
<proteinExistence type="predicted"/>
<keyword evidence="1" id="KW-0812">Transmembrane</keyword>
<sequence>MATLEFTFLMIALGSLGGLVSGLLGVPWWGQVVIAAILALLLLLAVRPPLLRRLKRGGDPSKTLVEALVGMEGTVVRDFVDGQGQVKLSVGETWTARIESAHTSQLEVGDRVRVTSIEGATAMVAPVKATESKKEGIQ</sequence>
<keyword evidence="1" id="KW-0472">Membrane</keyword>
<dbReference type="AlphaFoldDB" id="A0A4R8VBQ0"/>
<evidence type="ECO:0000313" key="3">
    <source>
        <dbReference type="EMBL" id="TFB80694.1"/>
    </source>
</evidence>
<dbReference type="SUPFAM" id="SSF141322">
    <property type="entry name" value="NfeD domain-like"/>
    <property type="match status" value="1"/>
</dbReference>
<reference evidence="3 4" key="1">
    <citation type="submission" date="2019-03" db="EMBL/GenBank/DDBJ databases">
        <title>Genomics of glacier-inhabiting Cryobacterium strains.</title>
        <authorList>
            <person name="Liu Q."/>
            <person name="Xin Y.-H."/>
        </authorList>
    </citation>
    <scope>NUCLEOTIDE SEQUENCE [LARGE SCALE GENOMIC DNA]</scope>
    <source>
        <strain evidence="3 4">CGMCC 1.10440</strain>
    </source>
</reference>
<keyword evidence="1" id="KW-1133">Transmembrane helix</keyword>
<dbReference type="EMBL" id="SOFI01000003">
    <property type="protein sequence ID" value="TFB80694.1"/>
    <property type="molecule type" value="Genomic_DNA"/>
</dbReference>
<accession>A0A4R8VBQ0</accession>
<dbReference type="OrthoDB" id="5023964at2"/>
<name>A0A4R8VBQ0_9MICO</name>
<feature type="transmembrane region" description="Helical" evidence="1">
    <location>
        <begin position="28"/>
        <end position="46"/>
    </location>
</feature>
<protein>
    <submittedName>
        <fullName evidence="3">NfeD family protein</fullName>
    </submittedName>
</protein>
<gene>
    <name evidence="3" type="ORF">E3N84_01725</name>
</gene>
<dbReference type="Proteomes" id="UP000298488">
    <property type="component" value="Unassembled WGS sequence"/>
</dbReference>
<dbReference type="Gene3D" id="2.40.50.140">
    <property type="entry name" value="Nucleic acid-binding proteins"/>
    <property type="match status" value="1"/>
</dbReference>
<evidence type="ECO:0000259" key="2">
    <source>
        <dbReference type="Pfam" id="PF01957"/>
    </source>
</evidence>
<keyword evidence="4" id="KW-1185">Reference proteome</keyword>
<dbReference type="Pfam" id="PF01957">
    <property type="entry name" value="NfeD"/>
    <property type="match status" value="1"/>
</dbReference>
<organism evidence="3 4">
    <name type="scientific">Terrimesophilobacter mesophilus</name>
    <dbReference type="NCBI Taxonomy" id="433647"/>
    <lineage>
        <taxon>Bacteria</taxon>
        <taxon>Bacillati</taxon>
        <taxon>Actinomycetota</taxon>
        <taxon>Actinomycetes</taxon>
        <taxon>Micrococcales</taxon>
        <taxon>Microbacteriaceae</taxon>
        <taxon>Terrimesophilobacter</taxon>
    </lineage>
</organism>